<accession>A0AAV8UPP8</accession>
<dbReference type="EMBL" id="JAMWBK010000005">
    <property type="protein sequence ID" value="KAJ8904534.1"/>
    <property type="molecule type" value="Genomic_DNA"/>
</dbReference>
<dbReference type="AlphaFoldDB" id="A0AAV8UPP8"/>
<evidence type="ECO:0000256" key="3">
    <source>
        <dbReference type="ARBA" id="ARBA00022989"/>
    </source>
</evidence>
<protein>
    <recommendedName>
        <fullName evidence="7">Sugar phosphate transporter domain-containing protein</fullName>
    </recommendedName>
</protein>
<feature type="transmembrane region" description="Helical" evidence="6">
    <location>
        <begin position="285"/>
        <end position="304"/>
    </location>
</feature>
<comment type="caution">
    <text evidence="8">The sequence shown here is derived from an EMBL/GenBank/DDBJ whole genome shotgun (WGS) entry which is preliminary data.</text>
</comment>
<feature type="region of interest" description="Disordered" evidence="5">
    <location>
        <begin position="314"/>
        <end position="333"/>
    </location>
</feature>
<evidence type="ECO:0000313" key="8">
    <source>
        <dbReference type="EMBL" id="KAJ8904534.1"/>
    </source>
</evidence>
<feature type="transmembrane region" description="Helical" evidence="6">
    <location>
        <begin position="194"/>
        <end position="212"/>
    </location>
</feature>
<dbReference type="Proteomes" id="UP001157974">
    <property type="component" value="Unassembled WGS sequence"/>
</dbReference>
<evidence type="ECO:0000256" key="5">
    <source>
        <dbReference type="SAM" id="MobiDB-lite"/>
    </source>
</evidence>
<dbReference type="GO" id="GO:0016020">
    <property type="term" value="C:membrane"/>
    <property type="evidence" value="ECO:0007669"/>
    <property type="project" value="UniProtKB-SubCell"/>
</dbReference>
<comment type="subcellular location">
    <subcellularLocation>
        <location evidence="1">Membrane</location>
        <topology evidence="1">Multi-pass membrane protein</topology>
    </subcellularLocation>
</comment>
<keyword evidence="3 6" id="KW-1133">Transmembrane helix</keyword>
<evidence type="ECO:0000256" key="2">
    <source>
        <dbReference type="ARBA" id="ARBA00022692"/>
    </source>
</evidence>
<evidence type="ECO:0000256" key="6">
    <source>
        <dbReference type="SAM" id="Phobius"/>
    </source>
</evidence>
<feature type="transmembrane region" description="Helical" evidence="6">
    <location>
        <begin position="258"/>
        <end position="279"/>
    </location>
</feature>
<dbReference type="PANTHER" id="PTHR11132">
    <property type="entry name" value="SOLUTE CARRIER FAMILY 35"/>
    <property type="match status" value="1"/>
</dbReference>
<dbReference type="InterPro" id="IPR050186">
    <property type="entry name" value="TPT_transporter"/>
</dbReference>
<feature type="transmembrane region" description="Helical" evidence="6">
    <location>
        <begin position="232"/>
        <end position="251"/>
    </location>
</feature>
<dbReference type="Pfam" id="PF03151">
    <property type="entry name" value="TPT"/>
    <property type="match status" value="1"/>
</dbReference>
<dbReference type="InterPro" id="IPR004853">
    <property type="entry name" value="Sugar_P_trans_dom"/>
</dbReference>
<evidence type="ECO:0000259" key="7">
    <source>
        <dbReference type="Pfam" id="PF03151"/>
    </source>
</evidence>
<feature type="transmembrane region" description="Helical" evidence="6">
    <location>
        <begin position="133"/>
        <end position="152"/>
    </location>
</feature>
<keyword evidence="9" id="KW-1185">Reference proteome</keyword>
<reference evidence="8 9" key="1">
    <citation type="journal article" date="2023" name="Nat. Commun.">
        <title>Origin of minicircular mitochondrial genomes in red algae.</title>
        <authorList>
            <person name="Lee Y."/>
            <person name="Cho C.H."/>
            <person name="Lee Y.M."/>
            <person name="Park S.I."/>
            <person name="Yang J.H."/>
            <person name="West J.A."/>
            <person name="Bhattacharya D."/>
            <person name="Yoon H.S."/>
        </authorList>
    </citation>
    <scope>NUCLEOTIDE SEQUENCE [LARGE SCALE GENOMIC DNA]</scope>
    <source>
        <strain evidence="8 9">CCMP1338</strain>
        <tissue evidence="8">Whole cell</tissue>
    </source>
</reference>
<dbReference type="InterPro" id="IPR037185">
    <property type="entry name" value="EmrE-like"/>
</dbReference>
<evidence type="ECO:0000256" key="1">
    <source>
        <dbReference type="ARBA" id="ARBA00004141"/>
    </source>
</evidence>
<feature type="transmembrane region" description="Helical" evidence="6">
    <location>
        <begin position="12"/>
        <end position="35"/>
    </location>
</feature>
<organism evidence="8 9">
    <name type="scientific">Rhodosorus marinus</name>
    <dbReference type="NCBI Taxonomy" id="101924"/>
    <lineage>
        <taxon>Eukaryota</taxon>
        <taxon>Rhodophyta</taxon>
        <taxon>Stylonematophyceae</taxon>
        <taxon>Stylonematales</taxon>
        <taxon>Stylonemataceae</taxon>
        <taxon>Rhodosorus</taxon>
    </lineage>
</organism>
<feature type="compositionally biased region" description="Polar residues" evidence="5">
    <location>
        <begin position="314"/>
        <end position="324"/>
    </location>
</feature>
<feature type="transmembrane region" description="Helical" evidence="6">
    <location>
        <begin position="158"/>
        <end position="182"/>
    </location>
</feature>
<feature type="transmembrane region" description="Helical" evidence="6">
    <location>
        <begin position="81"/>
        <end position="100"/>
    </location>
</feature>
<gene>
    <name evidence="8" type="ORF">NDN08_001052</name>
</gene>
<name>A0AAV8UPP8_9RHOD</name>
<proteinExistence type="predicted"/>
<feature type="domain" description="Sugar phosphate transporter" evidence="7">
    <location>
        <begin position="12"/>
        <end position="301"/>
    </location>
</feature>
<keyword evidence="2 6" id="KW-0812">Transmembrane</keyword>
<evidence type="ECO:0000256" key="4">
    <source>
        <dbReference type="ARBA" id="ARBA00023136"/>
    </source>
</evidence>
<keyword evidence="4 6" id="KW-0472">Membrane</keyword>
<dbReference type="SUPFAM" id="SSF103481">
    <property type="entry name" value="Multidrug resistance efflux transporter EmrE"/>
    <property type="match status" value="2"/>
</dbReference>
<evidence type="ECO:0000313" key="9">
    <source>
        <dbReference type="Proteomes" id="UP001157974"/>
    </source>
</evidence>
<feature type="transmembrane region" description="Helical" evidence="6">
    <location>
        <begin position="47"/>
        <end position="69"/>
    </location>
</feature>
<sequence>MVNIKGIKGNLHLLMILGAWYISNGTTILLNKYIFQAMLFQFPITLTFIHMTMQSGLAFVTIVIFGLIEKTPIPTDVYFKRMIPISFFFCANILLGNVSLRYVPVSFMQTLKSLTPVFAAVLQYLCFGSRLSAQAAVSLLPATLGVALSAYTELSFNLIGFVSAILSCLFTGLKFVLSFALLRGQYNLDAINMLLYMAPPSVLILFPSAFWFESTGVMAWLKAPDRTEKDLAVLLFSAIVSFSLNATLFMVIKATSSVTATIAGNLKTLVVIIISIIIFKNPVQFWNYVGMIAALAGITWYGMIKNKWQTTGTSEISEGSQTESEQIKREAAA</sequence>